<name>A0A3L6ZWC2_9HYPH</name>
<dbReference type="EMBL" id="RCTF01000028">
    <property type="protein sequence ID" value="RLP72197.1"/>
    <property type="molecule type" value="Genomic_DNA"/>
</dbReference>
<feature type="compositionally biased region" description="Basic and acidic residues" evidence="1">
    <location>
        <begin position="118"/>
        <end position="128"/>
    </location>
</feature>
<protein>
    <submittedName>
        <fullName evidence="3">Uncharacterized protein</fullName>
    </submittedName>
</protein>
<proteinExistence type="predicted"/>
<evidence type="ECO:0000256" key="2">
    <source>
        <dbReference type="SAM" id="Phobius"/>
    </source>
</evidence>
<evidence type="ECO:0000313" key="4">
    <source>
        <dbReference type="Proteomes" id="UP000269692"/>
    </source>
</evidence>
<feature type="compositionally biased region" description="Low complexity" evidence="1">
    <location>
        <begin position="60"/>
        <end position="81"/>
    </location>
</feature>
<dbReference type="AlphaFoldDB" id="A0A3L6ZWC2"/>
<keyword evidence="4" id="KW-1185">Reference proteome</keyword>
<feature type="region of interest" description="Disordered" evidence="1">
    <location>
        <begin position="54"/>
        <end position="88"/>
    </location>
</feature>
<evidence type="ECO:0000313" key="3">
    <source>
        <dbReference type="EMBL" id="RLP72197.1"/>
    </source>
</evidence>
<evidence type="ECO:0000256" key="1">
    <source>
        <dbReference type="SAM" id="MobiDB-lite"/>
    </source>
</evidence>
<keyword evidence="2" id="KW-0812">Transmembrane</keyword>
<dbReference type="OrthoDB" id="9807941at2"/>
<accession>A0A3L6ZWC2</accession>
<keyword evidence="2" id="KW-0472">Membrane</keyword>
<feature type="compositionally biased region" description="Pro residues" evidence="1">
    <location>
        <begin position="101"/>
        <end position="113"/>
    </location>
</feature>
<comment type="caution">
    <text evidence="3">The sequence shown here is derived from an EMBL/GenBank/DDBJ whole genome shotgun (WGS) entry which is preliminary data.</text>
</comment>
<gene>
    <name evidence="3" type="ORF">D9R14_21940</name>
</gene>
<dbReference type="Proteomes" id="UP000269692">
    <property type="component" value="Unassembled WGS sequence"/>
</dbReference>
<organism evidence="3 4">
    <name type="scientific">Xanthobacter tagetidis</name>
    <dbReference type="NCBI Taxonomy" id="60216"/>
    <lineage>
        <taxon>Bacteria</taxon>
        <taxon>Pseudomonadati</taxon>
        <taxon>Pseudomonadota</taxon>
        <taxon>Alphaproteobacteria</taxon>
        <taxon>Hyphomicrobiales</taxon>
        <taxon>Xanthobacteraceae</taxon>
        <taxon>Xanthobacter</taxon>
    </lineage>
</organism>
<feature type="region of interest" description="Disordered" evidence="1">
    <location>
        <begin position="101"/>
        <end position="146"/>
    </location>
</feature>
<reference evidence="3 4" key="1">
    <citation type="submission" date="2018-10" db="EMBL/GenBank/DDBJ databases">
        <title>Xanthobacter tagetidis genome sequencing and assembly.</title>
        <authorList>
            <person name="Maclea K.S."/>
            <person name="Goen A.E."/>
            <person name="Fatima S.A."/>
        </authorList>
    </citation>
    <scope>NUCLEOTIDE SEQUENCE [LARGE SCALE GENOMIC DNA]</scope>
    <source>
        <strain evidence="3 4">ATCC 700314</strain>
    </source>
</reference>
<dbReference type="RefSeq" id="WP_121625668.1">
    <property type="nucleotide sequence ID" value="NZ_JACIIW010000012.1"/>
</dbReference>
<sequence length="219" mass="22726">MTAFAIETLLLLALVFAIGFAIGLYLRARRTRAAAERGEAALAVPPAALLATEADRGATPAPEAKAPPDDVAPVPSASAEPPAGPLPAVQGELLLGASAPLPAPLAKPAPKPQAKPAIRGDAEADHPGQRPPALEAPEAGSDDLKLIKGIGPQNEARLHALGIHRLSQIAEWSADEALWVGSYLAFPGRIEREDWIGQAKALIAGTKPEDLRLPPRRPG</sequence>
<feature type="transmembrane region" description="Helical" evidence="2">
    <location>
        <begin position="6"/>
        <end position="26"/>
    </location>
</feature>
<dbReference type="Gene3D" id="1.10.150.20">
    <property type="entry name" value="5' to 3' exonuclease, C-terminal subdomain"/>
    <property type="match status" value="1"/>
</dbReference>
<keyword evidence="2" id="KW-1133">Transmembrane helix</keyword>